<name>G3CRD7_9ZZZZ</name>
<sequence>MSSILYIGYLHYPFYQETAMTQPVHSFHGTCHPRYESVREAFAEGFRTRGEIGAAVAIAVDGELVVDLWAGYADPGRRRPWQRDTIAHVYSVSKGITALCAHRLIERGTLELDAPVARYWPEFAQSGKGAIPVRWLLSHRAGLPALRAPLPAWTLYDWEAMCRALAAAEPCVPPGQLVYHPVTFGWLAGELVRRCDGRSLGRFLREEIAEPLGADVHIGLGPAEQKRAADITALEPPPELVASFSGAPPGELPLVALAFVNPIGNGNHNSPDHRRAEIPAINAHATAAGLARIYGALARGGELDGVRVLGADAIDRARSEQARAVDPLLAIPLRMGLGFWLSHAEAPGFAFGPNPGAFGHPGAGGSLGFADPDARVGFGYVTNRMGHSVAVDERPQALIDALYAIGRC</sequence>
<dbReference type="InterPro" id="IPR001466">
    <property type="entry name" value="Beta-lactam-related"/>
</dbReference>
<dbReference type="PANTHER" id="PTHR43319:SF3">
    <property type="entry name" value="BETA-LACTAMASE-RELATED DOMAIN-CONTAINING PROTEIN"/>
    <property type="match status" value="1"/>
</dbReference>
<evidence type="ECO:0000313" key="2">
    <source>
        <dbReference type="EMBL" id="AEM45120.1"/>
    </source>
</evidence>
<dbReference type="InterPro" id="IPR052907">
    <property type="entry name" value="Beta-lactamase/esterase"/>
</dbReference>
<dbReference type="Pfam" id="PF00144">
    <property type="entry name" value="Beta-lactamase"/>
    <property type="match status" value="1"/>
</dbReference>
<protein>
    <recommendedName>
        <fullName evidence="1">Beta-lactamase-related domain-containing protein</fullName>
    </recommendedName>
</protein>
<dbReference type="Gene3D" id="3.40.710.10">
    <property type="entry name" value="DD-peptidase/beta-lactamase superfamily"/>
    <property type="match status" value="1"/>
</dbReference>
<dbReference type="InterPro" id="IPR012338">
    <property type="entry name" value="Beta-lactam/transpept-like"/>
</dbReference>
<dbReference type="PANTHER" id="PTHR43319">
    <property type="entry name" value="BETA-LACTAMASE-RELATED"/>
    <property type="match status" value="1"/>
</dbReference>
<dbReference type="AlphaFoldDB" id="G3CRD7"/>
<reference evidence="2" key="1">
    <citation type="journal article" date="2011" name="FEMS Microbiol. Ecol.">
        <title>Identification of novel lipolytic genes and gene families by screening of metagenomic libraries derived from soil samples of the German Biodiversity Exploratories.</title>
        <authorList>
            <person name="Nacke H."/>
            <person name="Will C."/>
            <person name="Herzog S."/>
            <person name="Nowka B."/>
            <person name="Engelhaupt M."/>
            <person name="Daniel R."/>
        </authorList>
    </citation>
    <scope>NUCLEOTIDE SEQUENCE</scope>
</reference>
<dbReference type="SUPFAM" id="SSF56601">
    <property type="entry name" value="beta-lactamase/transpeptidase-like"/>
    <property type="match status" value="1"/>
</dbReference>
<dbReference type="EMBL" id="HQ156911">
    <property type="protein sequence ID" value="AEM45120.1"/>
    <property type="molecule type" value="Genomic_DNA"/>
</dbReference>
<proteinExistence type="predicted"/>
<organism evidence="2">
    <name type="scientific">uncultured organism</name>
    <dbReference type="NCBI Taxonomy" id="155900"/>
    <lineage>
        <taxon>unclassified sequences</taxon>
        <taxon>environmental samples</taxon>
    </lineage>
</organism>
<feature type="domain" description="Beta-lactamase-related" evidence="1">
    <location>
        <begin position="40"/>
        <end position="396"/>
    </location>
</feature>
<accession>G3CRD7</accession>
<evidence type="ECO:0000259" key="1">
    <source>
        <dbReference type="Pfam" id="PF00144"/>
    </source>
</evidence>